<dbReference type="VEuPathDB" id="GiardiaDB:GL50581_3479"/>
<reference evidence="4" key="1">
    <citation type="submission" date="2012-02" db="EMBL/GenBank/DDBJ databases">
        <title>Genome sequencing of Giardia lamblia Genotypes A2 and B isolates (DH and GS) and comparative analysis with the genomes of Genotypes A1 and E (WB and Pig).</title>
        <authorList>
            <person name="Adam R."/>
            <person name="Dahlstrom E."/>
            <person name="Martens C."/>
            <person name="Bruno D."/>
            <person name="Barbian K."/>
            <person name="Porcella S.F."/>
            <person name="Nash T."/>
        </authorList>
    </citation>
    <scope>NUCLEOTIDE SEQUENCE</scope>
    <source>
        <strain evidence="4">DH</strain>
    </source>
</reference>
<dbReference type="Proteomes" id="UP000018320">
    <property type="component" value="Unassembled WGS sequence"/>
</dbReference>
<dbReference type="VEuPathDB" id="GiardiaDB:QR46_3652"/>
<dbReference type="PANTHER" id="PTHR15454">
    <property type="entry name" value="NISCHARIN RELATED"/>
    <property type="match status" value="1"/>
</dbReference>
<dbReference type="VEuPathDB" id="GiardiaDB:GL50803_0012800"/>
<dbReference type="AlphaFoldDB" id="V6TCH7"/>
<comment type="caution">
    <text evidence="3">The sequence shown here is derived from an EMBL/GenBank/DDBJ whole genome shotgun (WGS) entry which is preliminary data.</text>
</comment>
<evidence type="ECO:0000256" key="1">
    <source>
        <dbReference type="ARBA" id="ARBA00022614"/>
    </source>
</evidence>
<reference evidence="3 4" key="2">
    <citation type="journal article" date="2013" name="Genome Biol. Evol.">
        <title>Genome sequencing of Giardia lamblia genotypes A2 and B isolates (DH and GS) and comparative analysis with the genomes of genotypes A1 and E (WB and Pig).</title>
        <authorList>
            <person name="Adam R.D."/>
            <person name="Dahlstrom E.W."/>
            <person name="Martens C.A."/>
            <person name="Bruno D.P."/>
            <person name="Barbian K.D."/>
            <person name="Ricklefs S.M."/>
            <person name="Hernandez M.M."/>
            <person name="Narla N.P."/>
            <person name="Patel R.B."/>
            <person name="Porcella S.F."/>
            <person name="Nash T.E."/>
        </authorList>
    </citation>
    <scope>NUCLEOTIDE SEQUENCE [LARGE SCALE GENOMIC DNA]</scope>
    <source>
        <strain evidence="3 4">DH</strain>
    </source>
</reference>
<dbReference type="VEuPathDB" id="GiardiaDB:DHA2_12800"/>
<gene>
    <name evidence="3" type="ORF">DHA2_12800</name>
</gene>
<dbReference type="PROSITE" id="PS51450">
    <property type="entry name" value="LRR"/>
    <property type="match status" value="3"/>
</dbReference>
<evidence type="ECO:0000313" key="3">
    <source>
        <dbReference type="EMBL" id="ESU36566.1"/>
    </source>
</evidence>
<dbReference type="Pfam" id="PF13855">
    <property type="entry name" value="LRR_8"/>
    <property type="match status" value="1"/>
</dbReference>
<accession>V6TCH7</accession>
<keyword evidence="2" id="KW-0677">Repeat</keyword>
<dbReference type="GO" id="GO:0005737">
    <property type="term" value="C:cytoplasm"/>
    <property type="evidence" value="ECO:0007669"/>
    <property type="project" value="TreeGrafter"/>
</dbReference>
<feature type="non-terminal residue" evidence="3">
    <location>
        <position position="1"/>
    </location>
</feature>
<dbReference type="Gene3D" id="3.80.10.10">
    <property type="entry name" value="Ribonuclease Inhibitor"/>
    <property type="match status" value="2"/>
</dbReference>
<evidence type="ECO:0000256" key="2">
    <source>
        <dbReference type="ARBA" id="ARBA00022737"/>
    </source>
</evidence>
<dbReference type="SUPFAM" id="SSF52058">
    <property type="entry name" value="L domain-like"/>
    <property type="match status" value="1"/>
</dbReference>
<dbReference type="PANTHER" id="PTHR15454:SF56">
    <property type="entry name" value="PROTEIN PHOSPHATASE 1 REGULATORY SUBUNIT 7-RELATED"/>
    <property type="match status" value="1"/>
</dbReference>
<name>V6TCH7_GIAIN</name>
<organism evidence="3 4">
    <name type="scientific">Giardia intestinalis</name>
    <name type="common">Giardia lamblia</name>
    <dbReference type="NCBI Taxonomy" id="5741"/>
    <lineage>
        <taxon>Eukaryota</taxon>
        <taxon>Metamonada</taxon>
        <taxon>Diplomonadida</taxon>
        <taxon>Hexamitidae</taxon>
        <taxon>Giardiinae</taxon>
        <taxon>Giardia</taxon>
    </lineage>
</organism>
<evidence type="ECO:0000313" key="4">
    <source>
        <dbReference type="Proteomes" id="UP000018320"/>
    </source>
</evidence>
<dbReference type="InterPro" id="IPR001611">
    <property type="entry name" value="Leu-rich_rpt"/>
</dbReference>
<keyword evidence="1" id="KW-0433">Leucine-rich repeat</keyword>
<dbReference type="InterPro" id="IPR032675">
    <property type="entry name" value="LRR_dom_sf"/>
</dbReference>
<protein>
    <recommendedName>
        <fullName evidence="5">Leucine-rich repeat protein</fullName>
    </recommendedName>
</protein>
<sequence>VNFLKIPMPPTILDVVPLLGHFGPSADGATYITRSLDCSSVPDFAISEICSQFSFVERLSVAGRKLSSADVTDLFSLPHLTELNLSNCGLNDAQVEWHMLPVCPLLLTLTLSCNDLEELPSLRFCPNLVNLDLSRNKLFEFPSEVSGDALPYLERLDISRNVISSLKGNNCCPNVFWLDAAHNILTSDAHIDRFPSLRYCNLSHNRITSIEHLAPLQNPNLRTLLLHANCINQLSCIKKLIPFKLLRELVVTSDDTLSPSQKEFANGRRFKRPDNDGLHVAVTFKDARILALGDLMARQDEVSFAVGVNRTVDPYADAPSANKSLFEQYRKNAVATLPTPANTIRALLIYILPQLLYLNWAEVTIDERLEAETWILPSEKVLALSHVIGL</sequence>
<proteinExistence type="predicted"/>
<dbReference type="EMBL" id="AHGT01000044">
    <property type="protein sequence ID" value="ESU36566.1"/>
    <property type="molecule type" value="Genomic_DNA"/>
</dbReference>
<evidence type="ECO:0008006" key="5">
    <source>
        <dbReference type="Google" id="ProtNLM"/>
    </source>
</evidence>